<reference evidence="1" key="1">
    <citation type="submission" date="2017-07" db="EMBL/GenBank/DDBJ databases">
        <title>Taro Niue Genome Assembly and Annotation.</title>
        <authorList>
            <person name="Atibalentja N."/>
            <person name="Keating K."/>
            <person name="Fields C.J."/>
        </authorList>
    </citation>
    <scope>NUCLEOTIDE SEQUENCE</scope>
    <source>
        <strain evidence="1">Niue_2</strain>
        <tissue evidence="1">Leaf</tissue>
    </source>
</reference>
<sequence length="74" mass="8260">MDSHMADEQVVPMKYSEVSVHYISDIGVVDSKLVLVTHESTGSLGHMPVLRNTNLIEGPYLVLEILAKSCYLWV</sequence>
<name>A0A843URH6_COLES</name>
<protein>
    <submittedName>
        <fullName evidence="1">Uncharacterized protein</fullName>
    </submittedName>
</protein>
<dbReference type="EMBL" id="NMUH01000804">
    <property type="protein sequence ID" value="MQL85057.1"/>
    <property type="molecule type" value="Genomic_DNA"/>
</dbReference>
<comment type="caution">
    <text evidence="1">The sequence shown here is derived from an EMBL/GenBank/DDBJ whole genome shotgun (WGS) entry which is preliminary data.</text>
</comment>
<accession>A0A843URH6</accession>
<evidence type="ECO:0000313" key="1">
    <source>
        <dbReference type="EMBL" id="MQL85057.1"/>
    </source>
</evidence>
<gene>
    <name evidence="1" type="ORF">Taro_017572</name>
</gene>
<organism evidence="1 2">
    <name type="scientific">Colocasia esculenta</name>
    <name type="common">Wild taro</name>
    <name type="synonym">Arum esculentum</name>
    <dbReference type="NCBI Taxonomy" id="4460"/>
    <lineage>
        <taxon>Eukaryota</taxon>
        <taxon>Viridiplantae</taxon>
        <taxon>Streptophyta</taxon>
        <taxon>Embryophyta</taxon>
        <taxon>Tracheophyta</taxon>
        <taxon>Spermatophyta</taxon>
        <taxon>Magnoliopsida</taxon>
        <taxon>Liliopsida</taxon>
        <taxon>Araceae</taxon>
        <taxon>Aroideae</taxon>
        <taxon>Colocasieae</taxon>
        <taxon>Colocasia</taxon>
    </lineage>
</organism>
<evidence type="ECO:0000313" key="2">
    <source>
        <dbReference type="Proteomes" id="UP000652761"/>
    </source>
</evidence>
<dbReference type="AlphaFoldDB" id="A0A843URH6"/>
<proteinExistence type="predicted"/>
<dbReference type="Proteomes" id="UP000652761">
    <property type="component" value="Unassembled WGS sequence"/>
</dbReference>
<keyword evidence="2" id="KW-1185">Reference proteome</keyword>